<keyword evidence="3" id="KW-0456">Lyase</keyword>
<reference evidence="5" key="1">
    <citation type="journal article" date="2015" name="Nature">
        <title>Complex archaea that bridge the gap between prokaryotes and eukaryotes.</title>
        <authorList>
            <person name="Spang A."/>
            <person name="Saw J.H."/>
            <person name="Jorgensen S.L."/>
            <person name="Zaremba-Niedzwiedzka K."/>
            <person name="Martijn J."/>
            <person name="Lind A.E."/>
            <person name="van Eijk R."/>
            <person name="Schleper C."/>
            <person name="Guy L."/>
            <person name="Ettema T.J."/>
        </authorList>
    </citation>
    <scope>NUCLEOTIDE SEQUENCE</scope>
</reference>
<evidence type="ECO:0000256" key="1">
    <source>
        <dbReference type="ARBA" id="ARBA00004496"/>
    </source>
</evidence>
<evidence type="ECO:0000256" key="2">
    <source>
        <dbReference type="ARBA" id="ARBA00022490"/>
    </source>
</evidence>
<evidence type="ECO:0000256" key="4">
    <source>
        <dbReference type="ARBA" id="ARBA00023277"/>
    </source>
</evidence>
<dbReference type="GO" id="GO:0016829">
    <property type="term" value="F:lyase activity"/>
    <property type="evidence" value="ECO:0007669"/>
    <property type="project" value="UniProtKB-KW"/>
</dbReference>
<keyword evidence="2" id="KW-0963">Cytoplasm</keyword>
<dbReference type="EMBL" id="LAZR01038560">
    <property type="protein sequence ID" value="KKL19238.1"/>
    <property type="molecule type" value="Genomic_DNA"/>
</dbReference>
<sequence length="237" mass="25513">MQVARGWRSAAEKDFRLIVQVGHTSPREACRLAEHAEQIGADAVACSAPTFFRPASLDQLVDFCSQVASATSLPFYYYHIPVMTTVELAASEFLAAASPRIPALAGAKFTSEDLMDYALCLQLEGGRFEVLFGRDEILLSALVLGARGAVGTTYNFAAPLYQRMVRAYQGGDMASAQVDQLRAMQMIRALRRVGGGPAGAKAAMKLIGIDCGPVRTPIANVTEEQLQALRAELEQIG</sequence>
<dbReference type="SMART" id="SM01130">
    <property type="entry name" value="DHDPS"/>
    <property type="match status" value="1"/>
</dbReference>
<dbReference type="PANTHER" id="PTHR12128">
    <property type="entry name" value="DIHYDRODIPICOLINATE SYNTHASE"/>
    <property type="match status" value="1"/>
</dbReference>
<proteinExistence type="predicted"/>
<gene>
    <name evidence="5" type="ORF">LCGC14_2467480</name>
</gene>
<evidence type="ECO:0000313" key="5">
    <source>
        <dbReference type="EMBL" id="KKL19238.1"/>
    </source>
</evidence>
<dbReference type="InterPro" id="IPR013785">
    <property type="entry name" value="Aldolase_TIM"/>
</dbReference>
<keyword evidence="4" id="KW-0119">Carbohydrate metabolism</keyword>
<dbReference type="SUPFAM" id="SSF51569">
    <property type="entry name" value="Aldolase"/>
    <property type="match status" value="1"/>
</dbReference>
<dbReference type="InterPro" id="IPR002220">
    <property type="entry name" value="DapA-like"/>
</dbReference>
<dbReference type="Pfam" id="PF00701">
    <property type="entry name" value="DHDPS"/>
    <property type="match status" value="1"/>
</dbReference>
<evidence type="ECO:0008006" key="6">
    <source>
        <dbReference type="Google" id="ProtNLM"/>
    </source>
</evidence>
<comment type="subcellular location">
    <subcellularLocation>
        <location evidence="1">Cytoplasm</location>
    </subcellularLocation>
</comment>
<feature type="non-terminal residue" evidence="5">
    <location>
        <position position="237"/>
    </location>
</feature>
<organism evidence="5">
    <name type="scientific">marine sediment metagenome</name>
    <dbReference type="NCBI Taxonomy" id="412755"/>
    <lineage>
        <taxon>unclassified sequences</taxon>
        <taxon>metagenomes</taxon>
        <taxon>ecological metagenomes</taxon>
    </lineage>
</organism>
<evidence type="ECO:0000256" key="3">
    <source>
        <dbReference type="ARBA" id="ARBA00023239"/>
    </source>
</evidence>
<dbReference type="GO" id="GO:0005737">
    <property type="term" value="C:cytoplasm"/>
    <property type="evidence" value="ECO:0007669"/>
    <property type="project" value="UniProtKB-SubCell"/>
</dbReference>
<protein>
    <recommendedName>
        <fullName evidence="6">N-acetylneuraminate lyase</fullName>
    </recommendedName>
</protein>
<dbReference type="PANTHER" id="PTHR12128:SF21">
    <property type="entry name" value="N-ACETYLNEURAMINATE LYASE"/>
    <property type="match status" value="1"/>
</dbReference>
<comment type="caution">
    <text evidence="5">The sequence shown here is derived from an EMBL/GenBank/DDBJ whole genome shotgun (WGS) entry which is preliminary data.</text>
</comment>
<accession>A0A0F9E5G2</accession>
<name>A0A0F9E5G2_9ZZZZ</name>
<dbReference type="AlphaFoldDB" id="A0A0F9E5G2"/>
<dbReference type="Gene3D" id="3.20.20.70">
    <property type="entry name" value="Aldolase class I"/>
    <property type="match status" value="1"/>
</dbReference>